<evidence type="ECO:0000313" key="1">
    <source>
        <dbReference type="EMBL" id="SVB11936.1"/>
    </source>
</evidence>
<accession>A0A382BDQ2</accession>
<dbReference type="EMBL" id="UINC01029357">
    <property type="protein sequence ID" value="SVB11936.1"/>
    <property type="molecule type" value="Genomic_DNA"/>
</dbReference>
<protein>
    <submittedName>
        <fullName evidence="1">Uncharacterized protein</fullName>
    </submittedName>
</protein>
<name>A0A382BDQ2_9ZZZZ</name>
<gene>
    <name evidence="1" type="ORF">METZ01_LOCUS164790</name>
</gene>
<dbReference type="AlphaFoldDB" id="A0A382BDQ2"/>
<sequence length="214" mass="24345">MARAELQIVRDRLGPILLIILIGVSKLPANTNRLYGIAFETKQNGLIVEFEFEKPMSPDSISAWQASSGWFYFTLYNVDADSGDLSRIRIPQEILSFQPIISQESTQLGIRLRQSIEQYDFVKMDDPNLLLANLHYSTEKFASLPAVAKYQQERRQFSSRFIRARSWLYITGAGLTMTGLLKDESVSAENNWELVIGIVTLAATYILDKLWSKT</sequence>
<proteinExistence type="predicted"/>
<organism evidence="1">
    <name type="scientific">marine metagenome</name>
    <dbReference type="NCBI Taxonomy" id="408172"/>
    <lineage>
        <taxon>unclassified sequences</taxon>
        <taxon>metagenomes</taxon>
        <taxon>ecological metagenomes</taxon>
    </lineage>
</organism>
<reference evidence="1" key="1">
    <citation type="submission" date="2018-05" db="EMBL/GenBank/DDBJ databases">
        <authorList>
            <person name="Lanie J.A."/>
            <person name="Ng W.-L."/>
            <person name="Kazmierczak K.M."/>
            <person name="Andrzejewski T.M."/>
            <person name="Davidsen T.M."/>
            <person name="Wayne K.J."/>
            <person name="Tettelin H."/>
            <person name="Glass J.I."/>
            <person name="Rusch D."/>
            <person name="Podicherti R."/>
            <person name="Tsui H.-C.T."/>
            <person name="Winkler M.E."/>
        </authorList>
    </citation>
    <scope>NUCLEOTIDE SEQUENCE</scope>
</reference>